<dbReference type="PANTHER" id="PTHR35153">
    <property type="entry name" value="COILED-COIL DOMAIN-CONTAINING PROTEIN 154"/>
    <property type="match status" value="1"/>
</dbReference>
<protein>
    <submittedName>
        <fullName evidence="3">Uncharacterized protein</fullName>
    </submittedName>
</protein>
<gene>
    <name evidence="3" type="ORF">OS493_013226</name>
</gene>
<evidence type="ECO:0000313" key="3">
    <source>
        <dbReference type="EMBL" id="KAJ7362135.1"/>
    </source>
</evidence>
<accession>A0A9W9YQ33</accession>
<reference evidence="3" key="1">
    <citation type="submission" date="2023-01" db="EMBL/GenBank/DDBJ databases">
        <title>Genome assembly of the deep-sea coral Lophelia pertusa.</title>
        <authorList>
            <person name="Herrera S."/>
            <person name="Cordes E."/>
        </authorList>
    </citation>
    <scope>NUCLEOTIDE SEQUENCE</scope>
    <source>
        <strain evidence="3">USNM1676648</strain>
        <tissue evidence="3">Polyp</tissue>
    </source>
</reference>
<keyword evidence="4" id="KW-1185">Reference proteome</keyword>
<feature type="coiled-coil region" evidence="1">
    <location>
        <begin position="357"/>
        <end position="392"/>
    </location>
</feature>
<dbReference type="Pfam" id="PF15450">
    <property type="entry name" value="CCDC154"/>
    <property type="match status" value="1"/>
</dbReference>
<evidence type="ECO:0000256" key="1">
    <source>
        <dbReference type="SAM" id="Coils"/>
    </source>
</evidence>
<dbReference type="OrthoDB" id="9445857at2759"/>
<evidence type="ECO:0000256" key="2">
    <source>
        <dbReference type="SAM" id="MobiDB-lite"/>
    </source>
</evidence>
<feature type="compositionally biased region" description="Basic and acidic residues" evidence="2">
    <location>
        <begin position="542"/>
        <end position="554"/>
    </location>
</feature>
<dbReference type="EMBL" id="MU827307">
    <property type="protein sequence ID" value="KAJ7362135.1"/>
    <property type="molecule type" value="Genomic_DNA"/>
</dbReference>
<feature type="compositionally biased region" description="Basic and acidic residues" evidence="2">
    <location>
        <begin position="597"/>
        <end position="610"/>
    </location>
</feature>
<feature type="region of interest" description="Disordered" evidence="2">
    <location>
        <begin position="1"/>
        <end position="60"/>
    </location>
</feature>
<proteinExistence type="predicted"/>
<feature type="coiled-coil region" evidence="1">
    <location>
        <begin position="171"/>
        <end position="205"/>
    </location>
</feature>
<dbReference type="PANTHER" id="PTHR35153:SF1">
    <property type="entry name" value="COILED-COIL DOMAIN-CONTAINING PROTEIN 154"/>
    <property type="match status" value="1"/>
</dbReference>
<feature type="compositionally biased region" description="Acidic residues" evidence="2">
    <location>
        <begin position="622"/>
        <end position="635"/>
    </location>
</feature>
<feature type="coiled-coil region" evidence="1">
    <location>
        <begin position="65"/>
        <end position="131"/>
    </location>
</feature>
<sequence>MANPPWNKGPVQSTSTSISYARKRPTGGPNSHSLPAITDSAEKGARRNNSPAHEGGRIRHIEGRVKMSEQSNKALLEELVRLQGELKGSIRRNEDTLREEREERLVLSEKIRAANNLYTQMTMRVARAEEKIESEHNTVGTLVNHTKQVEQALMGNQQQLLSRREQIHVHVERVKDDIDDMRESQEQLQKNMRALTDDVRTMKSKHEVQTVQFGTVVQEIRQRVKKIEGDTNSAMSSLTKHRDDQNTKEANTFQFKNIIEARIADMKEVTGELRRRIEAEENERRATGQQNQLNLEQLRAIVQETNHQREQELYAHSMNSKDKEDLLENERTMIASKLAELSEEQSKKMLQKEIRLREDAQSKFVLLEKKLREEQAARLVFERSQREEMERRWQSLKTYIDEEAQAVRQSEKVAQARTDQSLVRLNESISLLERQMEEGRKAIEQVLHAEITSRQSQSDKLSTRCNQLQEKLNMAISTLQQAVGGINSQVSDSVAKAKEELMSLMDTNNNSGVRGLADMDTRLSKLNKRIVEMEDVISRLEKHGKSDKDERDRSLGQVSSWRQDTDEQFRAVQDKLRPLPDEVAHLQSQLTALKADLEAKEEEERRKAAERQPTPPVKEPEPEPEPEKDEQEDDTGDLRNKVHKLEEEVQQTSSQVAKMENTVETLRTVFDAKNTIRVPNAE</sequence>
<feature type="region of interest" description="Disordered" evidence="2">
    <location>
        <begin position="542"/>
        <end position="562"/>
    </location>
</feature>
<feature type="compositionally biased region" description="Polar residues" evidence="2">
    <location>
        <begin position="10"/>
        <end position="19"/>
    </location>
</feature>
<organism evidence="3 4">
    <name type="scientific">Desmophyllum pertusum</name>
    <dbReference type="NCBI Taxonomy" id="174260"/>
    <lineage>
        <taxon>Eukaryota</taxon>
        <taxon>Metazoa</taxon>
        <taxon>Cnidaria</taxon>
        <taxon>Anthozoa</taxon>
        <taxon>Hexacorallia</taxon>
        <taxon>Scleractinia</taxon>
        <taxon>Caryophylliina</taxon>
        <taxon>Caryophylliidae</taxon>
        <taxon>Desmophyllum</taxon>
    </lineage>
</organism>
<dbReference type="InterPro" id="IPR029512">
    <property type="entry name" value="CCDC154"/>
</dbReference>
<dbReference type="AlphaFoldDB" id="A0A9W9YQ33"/>
<comment type="caution">
    <text evidence="3">The sequence shown here is derived from an EMBL/GenBank/DDBJ whole genome shotgun (WGS) entry which is preliminary data.</text>
</comment>
<evidence type="ECO:0000313" key="4">
    <source>
        <dbReference type="Proteomes" id="UP001163046"/>
    </source>
</evidence>
<feature type="region of interest" description="Disordered" evidence="2">
    <location>
        <begin position="597"/>
        <end position="659"/>
    </location>
</feature>
<keyword evidence="1" id="KW-0175">Coiled coil</keyword>
<dbReference type="Proteomes" id="UP001163046">
    <property type="component" value="Unassembled WGS sequence"/>
</dbReference>
<name>A0A9W9YQ33_9CNID</name>
<feature type="compositionally biased region" description="Basic and acidic residues" evidence="2">
    <location>
        <begin position="636"/>
        <end position="647"/>
    </location>
</feature>